<reference evidence="1" key="1">
    <citation type="submission" date="2018-02" db="EMBL/GenBank/DDBJ databases">
        <title>Rhizophora mucronata_Transcriptome.</title>
        <authorList>
            <person name="Meera S.P."/>
            <person name="Sreeshan A."/>
            <person name="Augustine A."/>
        </authorList>
    </citation>
    <scope>NUCLEOTIDE SEQUENCE</scope>
    <source>
        <tissue evidence="1">Leaf</tissue>
    </source>
</reference>
<dbReference type="EMBL" id="GGEC01032969">
    <property type="protein sequence ID" value="MBX13453.1"/>
    <property type="molecule type" value="Transcribed_RNA"/>
</dbReference>
<dbReference type="AlphaFoldDB" id="A0A2P2L664"/>
<organism evidence="1">
    <name type="scientific">Rhizophora mucronata</name>
    <name type="common">Asiatic mangrove</name>
    <dbReference type="NCBI Taxonomy" id="61149"/>
    <lineage>
        <taxon>Eukaryota</taxon>
        <taxon>Viridiplantae</taxon>
        <taxon>Streptophyta</taxon>
        <taxon>Embryophyta</taxon>
        <taxon>Tracheophyta</taxon>
        <taxon>Spermatophyta</taxon>
        <taxon>Magnoliopsida</taxon>
        <taxon>eudicotyledons</taxon>
        <taxon>Gunneridae</taxon>
        <taxon>Pentapetalae</taxon>
        <taxon>rosids</taxon>
        <taxon>fabids</taxon>
        <taxon>Malpighiales</taxon>
        <taxon>Rhizophoraceae</taxon>
        <taxon>Rhizophora</taxon>
    </lineage>
</organism>
<accession>A0A2P2L664</accession>
<name>A0A2P2L664_RHIMU</name>
<evidence type="ECO:0000313" key="1">
    <source>
        <dbReference type="EMBL" id="MBX13453.1"/>
    </source>
</evidence>
<sequence>MVGQGWPHDKIGTTGKLKVNTLFKLTSGRRLYLKEEKTTGRFVFGQPSNVDSLAQKLWGKKWRKAMPFKEFPSSIPVAKLVSGDIDVTMSLDDPLNQNIAIAQNIVKEVRTQVPPEIFDLSKLICGTYIDPRLLVLRGVNGSALLFTRCCVDENL</sequence>
<protein>
    <submittedName>
        <fullName evidence="1">Uncharacterized protein</fullName>
    </submittedName>
</protein>
<proteinExistence type="predicted"/>